<feature type="region of interest" description="Disordered" evidence="1">
    <location>
        <begin position="1"/>
        <end position="54"/>
    </location>
</feature>
<accession>A0A9P4V8X1</accession>
<keyword evidence="3" id="KW-1185">Reference proteome</keyword>
<feature type="region of interest" description="Disordered" evidence="1">
    <location>
        <begin position="1460"/>
        <end position="1480"/>
    </location>
</feature>
<feature type="region of interest" description="Disordered" evidence="1">
    <location>
        <begin position="74"/>
        <end position="162"/>
    </location>
</feature>
<dbReference type="OrthoDB" id="2386201at2759"/>
<feature type="region of interest" description="Disordered" evidence="1">
    <location>
        <begin position="339"/>
        <end position="362"/>
    </location>
</feature>
<reference evidence="2" key="1">
    <citation type="journal article" date="2020" name="Stud. Mycol.">
        <title>101 Dothideomycetes genomes: a test case for predicting lifestyles and emergence of pathogens.</title>
        <authorList>
            <person name="Haridas S."/>
            <person name="Albert R."/>
            <person name="Binder M."/>
            <person name="Bloem J."/>
            <person name="Labutti K."/>
            <person name="Salamov A."/>
            <person name="Andreopoulos B."/>
            <person name="Baker S."/>
            <person name="Barry K."/>
            <person name="Bills G."/>
            <person name="Bluhm B."/>
            <person name="Cannon C."/>
            <person name="Castanera R."/>
            <person name="Culley D."/>
            <person name="Daum C."/>
            <person name="Ezra D."/>
            <person name="Gonzalez J."/>
            <person name="Henrissat B."/>
            <person name="Kuo A."/>
            <person name="Liang C."/>
            <person name="Lipzen A."/>
            <person name="Lutzoni F."/>
            <person name="Magnuson J."/>
            <person name="Mondo S."/>
            <person name="Nolan M."/>
            <person name="Ohm R."/>
            <person name="Pangilinan J."/>
            <person name="Park H.-J."/>
            <person name="Ramirez L."/>
            <person name="Alfaro M."/>
            <person name="Sun H."/>
            <person name="Tritt A."/>
            <person name="Yoshinaga Y."/>
            <person name="Zwiers L.-H."/>
            <person name="Turgeon B."/>
            <person name="Goodwin S."/>
            <person name="Spatafora J."/>
            <person name="Crous P."/>
            <person name="Grigoriev I."/>
        </authorList>
    </citation>
    <scope>NUCLEOTIDE SEQUENCE</scope>
    <source>
        <strain evidence="2">CBS 125425</strain>
    </source>
</reference>
<feature type="compositionally biased region" description="Acidic residues" evidence="1">
    <location>
        <begin position="93"/>
        <end position="106"/>
    </location>
</feature>
<dbReference type="Pfam" id="PF09462">
    <property type="entry name" value="Mus7"/>
    <property type="match status" value="1"/>
</dbReference>
<organism evidence="2 3">
    <name type="scientific">Polyplosphaeria fusca</name>
    <dbReference type="NCBI Taxonomy" id="682080"/>
    <lineage>
        <taxon>Eukaryota</taxon>
        <taxon>Fungi</taxon>
        <taxon>Dikarya</taxon>
        <taxon>Ascomycota</taxon>
        <taxon>Pezizomycotina</taxon>
        <taxon>Dothideomycetes</taxon>
        <taxon>Pleosporomycetidae</taxon>
        <taxon>Pleosporales</taxon>
        <taxon>Tetraplosphaeriaceae</taxon>
        <taxon>Polyplosphaeria</taxon>
    </lineage>
</organism>
<protein>
    <submittedName>
        <fullName evidence="2">Uncharacterized protein</fullName>
    </submittedName>
</protein>
<feature type="compositionally biased region" description="Polar residues" evidence="1">
    <location>
        <begin position="117"/>
        <end position="159"/>
    </location>
</feature>
<dbReference type="GO" id="GO:0000724">
    <property type="term" value="P:double-strand break repair via homologous recombination"/>
    <property type="evidence" value="ECO:0007669"/>
    <property type="project" value="TreeGrafter"/>
</dbReference>
<feature type="compositionally biased region" description="Low complexity" evidence="1">
    <location>
        <begin position="275"/>
        <end position="284"/>
    </location>
</feature>
<dbReference type="EMBL" id="ML996098">
    <property type="protein sequence ID" value="KAF2741046.1"/>
    <property type="molecule type" value="Genomic_DNA"/>
</dbReference>
<dbReference type="GO" id="GO:0005634">
    <property type="term" value="C:nucleus"/>
    <property type="evidence" value="ECO:0007669"/>
    <property type="project" value="InterPro"/>
</dbReference>
<feature type="region of interest" description="Disordered" evidence="1">
    <location>
        <begin position="431"/>
        <end position="485"/>
    </location>
</feature>
<dbReference type="InterPro" id="IPR019021">
    <property type="entry name" value="Mms22"/>
</dbReference>
<feature type="compositionally biased region" description="Polar residues" evidence="1">
    <location>
        <begin position="600"/>
        <end position="610"/>
    </location>
</feature>
<evidence type="ECO:0000313" key="2">
    <source>
        <dbReference type="EMBL" id="KAF2741046.1"/>
    </source>
</evidence>
<dbReference type="PANTHER" id="PTHR28122:SF1">
    <property type="entry name" value="E3 UBIQUITIN-PROTEIN LIGASE SUBSTRATE RECEPTOR MMS22"/>
    <property type="match status" value="1"/>
</dbReference>
<name>A0A9P4V8X1_9PLEO</name>
<feature type="compositionally biased region" description="Polar residues" evidence="1">
    <location>
        <begin position="445"/>
        <end position="454"/>
    </location>
</feature>
<dbReference type="Proteomes" id="UP000799444">
    <property type="component" value="Unassembled WGS sequence"/>
</dbReference>
<feature type="region of interest" description="Disordered" evidence="1">
    <location>
        <begin position="515"/>
        <end position="670"/>
    </location>
</feature>
<dbReference type="PANTHER" id="PTHR28122">
    <property type="entry name" value="E3 UBIQUITIN-PROTEIN LIGASE SUBSTRATE RECEPTOR MMS22"/>
    <property type="match status" value="1"/>
</dbReference>
<comment type="caution">
    <text evidence="2">The sequence shown here is derived from an EMBL/GenBank/DDBJ whole genome shotgun (WGS) entry which is preliminary data.</text>
</comment>
<feature type="region of interest" description="Disordered" evidence="1">
    <location>
        <begin position="273"/>
        <end position="297"/>
    </location>
</feature>
<feature type="compositionally biased region" description="Acidic residues" evidence="1">
    <location>
        <begin position="285"/>
        <end position="295"/>
    </location>
</feature>
<proteinExistence type="predicted"/>
<evidence type="ECO:0000256" key="1">
    <source>
        <dbReference type="SAM" id="MobiDB-lite"/>
    </source>
</evidence>
<gene>
    <name evidence="2" type="ORF">EJ04DRAFT_420749</name>
</gene>
<feature type="compositionally biased region" description="Polar residues" evidence="1">
    <location>
        <begin position="462"/>
        <end position="472"/>
    </location>
</feature>
<feature type="region of interest" description="Disordered" evidence="1">
    <location>
        <begin position="735"/>
        <end position="776"/>
    </location>
</feature>
<dbReference type="GO" id="GO:0035361">
    <property type="term" value="C:Cul8-RING ubiquitin ligase complex"/>
    <property type="evidence" value="ECO:0007669"/>
    <property type="project" value="TreeGrafter"/>
</dbReference>
<sequence length="2038" mass="230372">SSDDELSDPPTDSSQAVIFASPKRRTDVRVVIPSSTGRDGPGEPKASRSLRQRTAIQLHPYLLEGERYRQEWVNRGLRPVQRPQSPPRQPIHEEEETQDQEFDPENDSPPNSLQPPAWSTPSNGRMRSTQKSARLNSGAATESTQRGIQNQRSSGSPSRNIKRRKLKHHLTQFDRPRSSANTSNDSFSLVGIDDKTNNADVWAIPHSPPYSSSPPHTGALTRLWNRTPLPGLPTPLNSSSVRNVHELVDDVGESAVDPEVSGRTPQQRLQLIAISSDSSSTNTESSDEVSSETETEVQRVGRRIKGVLPASWLRLDRQAQEQKETLAKDRELALLSPDITGPQRGVAKKVTKRAPRSRATSARPEPIPIVVYSDESDHGTEHTAGLNRPDSGEAAQAAYKLASNFDRRCAGDDSDNMESDRLHLFRIGSTRKTKPRQSKLPVALQATQKVSKASVTGRGIPRSSTSHVPRTQSRLKRLPSQKTQRTIPRMSIVDFQHSISPGPVPQFIKLAMHAARRQPLQGRESPRRKYVRLHRRDDTQEALSTLNLWRSGSMKPRQYASPPESLQQPRSPLVTRPDNQQDPDVHFPQGSHEAPDEPAQSHSISITSGPRSRESLTQEQLFLRNMMGLSRKQTQERQSGTNPTESEKMRKGRAISQFMNKPDRPLSRPLPSLRLAQLEGLESTFSRGYQKAAFAKSLQRIEHRSSFLGDQYHMFRNPQLARFLADDTAPLPVSLVDGSRESSQTPEIGISFKEKGRTSRKRQARRIDVDTRRYRQPSEPAVQEFDSILLDPTDPREHVLYGLGPFGTKYPITFDVSPLGVGTYFSTGSFIGSEDLRRALDGRSRDMDAFAGYHTIRHKLLVIRCGPWDDETQSQLTGLFNGIWAQLDGIASANVDPETQTKNVLRDTSDVLRSLIAYLSSHLSFIDAIDRREFTSKMKRLLETLRDRLKPLHCVGNSGQTTQPDWSRQSLRPMAYILVLGAQLYHVASHGVVEPTVASELARFTKETGAFLVQYLVRGGISELGTFLDCNKKHKVREDGIQESDVLVNVLVTCLHVLGDARVTGSSFWDLVSSELSNNIPNMVHLNEFEAIWASIFTLLPFAELDITGVLAVNRRSKLRNENWSALRDLLKRLFTLYPRTLPAKNAALNDYIRTSLTRCHVLIDFWHWRKCDSVLNVVFDFFARNGLQQLHSEESRGSPKFLERLAEHPSLALEPTDSAFHIFLKCMGLGLQGMREDYSTKKLRSFVFRCTPNHGRSYPKDQTLDQESLDALRNHHDLMCTLYWASPPSCRPKLDLIRGLVQHETSHRQACRLNVHAWANLAAYQLSTEEPPEFLKPLAAWQKDMLVQTMNQYRLAKVEAEEYAKQAQVAGDSDISRNMVHQTIDKNQLQAIATIRDCIAGMGRAIKYGTEHSVRVFLQESGTIDLLELPRIEDARLTGVIYDTLVMLKKYMCLERADPPEPSQLRQEESEESQDYGDFPDLMDIEGVEEVMKRPIFTFLEAPLWHLLSNAFGAEPTPGDEFLMQSIDVWVMIAGRQVAAHEHNWSHYLGQFSRVSWQQLRDTEQSRKFGPYFMASLIRSDRAAFEQHRHECLTALLVALVEREALLRFQDRLLHALMEAAPTHPLFSNLPFLRDSQTGRLDVSAENLRARRLQLISSILANMRDQFLTSMHQNPESTAGLRREFAEMLESLMKAMKNNYSQLHQGQAISGVYAEFAQQVVQFLQQYAPDICAVDNFFTDPARFPPPLHDPTYVVGRVRRYGPKLSQPGVMRELSIFLQTVAQQAAGNNEQENFGYQLSTALSTSEAASSDARDMRNSLFQHVFPAYIEIAFMSKTSMLIARPILQALKPILHDMFPEVDFAHQAIVWPICNSIKSLLHAFRRSMETIGTDISLLQQPYVLYGITLFLDTMAEILPFLDYFASKDQFAPDKPCIVTYFERLSDYLVPVDGIIWSPHLPIPDQDLGMPFEPSELLSSNMDDLRKSIEAEWSEEHGCVFFRHGRSRKEVLVDFGGKIAQGKQLFNAVQAFREAIHCTYG</sequence>
<feature type="compositionally biased region" description="Basic residues" evidence="1">
    <location>
        <begin position="346"/>
        <end position="356"/>
    </location>
</feature>
<feature type="non-terminal residue" evidence="2">
    <location>
        <position position="2038"/>
    </location>
</feature>
<dbReference type="GO" id="GO:0031297">
    <property type="term" value="P:replication fork processing"/>
    <property type="evidence" value="ECO:0007669"/>
    <property type="project" value="InterPro"/>
</dbReference>
<feature type="compositionally biased region" description="Polar residues" evidence="1">
    <location>
        <begin position="541"/>
        <end position="550"/>
    </location>
</feature>
<evidence type="ECO:0000313" key="3">
    <source>
        <dbReference type="Proteomes" id="UP000799444"/>
    </source>
</evidence>
<feature type="non-terminal residue" evidence="2">
    <location>
        <position position="1"/>
    </location>
</feature>